<protein>
    <recommendedName>
        <fullName evidence="2">Dienelactone hydrolase domain-containing protein</fullName>
    </recommendedName>
</protein>
<accession>A0A1Y2M3L0</accession>
<dbReference type="AlphaFoldDB" id="A0A1Y2M3L0"/>
<evidence type="ECO:0000259" key="2">
    <source>
        <dbReference type="Pfam" id="PF01738"/>
    </source>
</evidence>
<sequence length="207" mass="22798">MDGGAAPSRMICSMARLAETFWLWTPYYLAAVIVDIVPHLWRNRIGVCWPRITTWFQALRDDVSLPIGVAGFCWGGLHAIMLTHDRADTKPAKGQPLVDASFAAHPSSVAVPGDLEKVCMPLSIAIGDEDSVIPLKQTRQAQQVLKGKDSVETEVVVYPGARHGFAVRASRSKAHSKETSQAEEAEQQALAWFKKHFAWVQCFGQVS</sequence>
<feature type="transmembrane region" description="Helical" evidence="1">
    <location>
        <begin position="63"/>
        <end position="83"/>
    </location>
</feature>
<dbReference type="PANTHER" id="PTHR17630:SF105">
    <property type="entry name" value="DIENELACTONE HYDROLASE FAMILY PROTEIN (AFU_ORTHOLOGUE AFUA_4G08790)"/>
    <property type="match status" value="1"/>
</dbReference>
<dbReference type="SUPFAM" id="SSF53474">
    <property type="entry name" value="alpha/beta-Hydrolases"/>
    <property type="match status" value="1"/>
</dbReference>
<proteinExistence type="predicted"/>
<evidence type="ECO:0000256" key="1">
    <source>
        <dbReference type="SAM" id="Phobius"/>
    </source>
</evidence>
<dbReference type="InterPro" id="IPR029058">
    <property type="entry name" value="AB_hydrolase_fold"/>
</dbReference>
<evidence type="ECO:0000313" key="4">
    <source>
        <dbReference type="Proteomes" id="UP000193240"/>
    </source>
</evidence>
<dbReference type="GO" id="GO:0016787">
    <property type="term" value="F:hydrolase activity"/>
    <property type="evidence" value="ECO:0007669"/>
    <property type="project" value="InterPro"/>
</dbReference>
<dbReference type="Gene3D" id="3.40.50.1820">
    <property type="entry name" value="alpha/beta hydrolase"/>
    <property type="match status" value="1"/>
</dbReference>
<dbReference type="Proteomes" id="UP000193240">
    <property type="component" value="Unassembled WGS sequence"/>
</dbReference>
<keyword evidence="1" id="KW-0472">Membrane</keyword>
<reference evidence="3 4" key="1">
    <citation type="journal article" date="2017" name="Genome Announc.">
        <title>Genome sequence of the saprophytic ascomycete Epicoccum nigrum ICMP 19927 strain isolated from New Zealand.</title>
        <authorList>
            <person name="Fokin M."/>
            <person name="Fleetwood D."/>
            <person name="Weir B.S."/>
            <person name="Villas-Boas S.G."/>
        </authorList>
    </citation>
    <scope>NUCLEOTIDE SEQUENCE [LARGE SCALE GENOMIC DNA]</scope>
    <source>
        <strain evidence="3 4">ICMP 19927</strain>
    </source>
</reference>
<gene>
    <name evidence="3" type="ORF">B5807_04046</name>
</gene>
<dbReference type="InParanoid" id="A0A1Y2M3L0"/>
<evidence type="ECO:0000313" key="3">
    <source>
        <dbReference type="EMBL" id="OSS50680.1"/>
    </source>
</evidence>
<organism evidence="3 4">
    <name type="scientific">Epicoccum nigrum</name>
    <name type="common">Soil fungus</name>
    <name type="synonym">Epicoccum purpurascens</name>
    <dbReference type="NCBI Taxonomy" id="105696"/>
    <lineage>
        <taxon>Eukaryota</taxon>
        <taxon>Fungi</taxon>
        <taxon>Dikarya</taxon>
        <taxon>Ascomycota</taxon>
        <taxon>Pezizomycotina</taxon>
        <taxon>Dothideomycetes</taxon>
        <taxon>Pleosporomycetidae</taxon>
        <taxon>Pleosporales</taxon>
        <taxon>Pleosporineae</taxon>
        <taxon>Didymellaceae</taxon>
        <taxon>Epicoccum</taxon>
    </lineage>
</organism>
<keyword evidence="4" id="KW-1185">Reference proteome</keyword>
<feature type="transmembrane region" description="Helical" evidence="1">
    <location>
        <begin position="21"/>
        <end position="41"/>
    </location>
</feature>
<dbReference type="STRING" id="105696.A0A1Y2M3L0"/>
<name>A0A1Y2M3L0_EPING</name>
<feature type="domain" description="Dienelactone hydrolase" evidence="2">
    <location>
        <begin position="64"/>
        <end position="196"/>
    </location>
</feature>
<keyword evidence="1" id="KW-0812">Transmembrane</keyword>
<dbReference type="InterPro" id="IPR002925">
    <property type="entry name" value="Dienelactn_hydro"/>
</dbReference>
<dbReference type="Pfam" id="PF01738">
    <property type="entry name" value="DLH"/>
    <property type="match status" value="1"/>
</dbReference>
<keyword evidence="1" id="KW-1133">Transmembrane helix</keyword>
<dbReference type="PANTHER" id="PTHR17630">
    <property type="entry name" value="DIENELACTONE HYDROLASE"/>
    <property type="match status" value="1"/>
</dbReference>
<dbReference type="OMA" id="DCAFTAH"/>
<dbReference type="EMBL" id="KZ107841">
    <property type="protein sequence ID" value="OSS50680.1"/>
    <property type="molecule type" value="Genomic_DNA"/>
</dbReference>